<sequence length="287" mass="31707">MSKTFAFFGATGGCTNACLAYTLLNGYNVIALARTPSKLTNQLLEQPGLTTSTLEKHLRIIQGDATDIEAVMQTLIVEETESQPTLVSSVISGIGGTGIITYTKPSPCEKMKMRIPTMPHIELANPHITEEFAQTLLAALRRIAEERFVNFNAYASVAPRVTVISSTGIKKELNDVPFWFKKMYDTLLPIPHEDKLKMEMVFEAEKSKEENVLAGGLILVRPSFLSGDHLIPAPGKEDPYRKLRVGNEKKPAVGYTVHRTSIGRWIYEEVVRNGGDLWVGEGAILTE</sequence>
<comment type="similarity">
    <text evidence="1">Belongs to the avfA family.</text>
</comment>
<dbReference type="PANTHER" id="PTHR43355:SF2">
    <property type="entry name" value="FLAVIN REDUCTASE (NADPH)"/>
    <property type="match status" value="1"/>
</dbReference>
<evidence type="ECO:0000313" key="2">
    <source>
        <dbReference type="EMBL" id="KAJ5716396.1"/>
    </source>
</evidence>
<dbReference type="InterPro" id="IPR036291">
    <property type="entry name" value="NAD(P)-bd_dom_sf"/>
</dbReference>
<name>A0AAD6MTN3_9EURO</name>
<dbReference type="GO" id="GO:0004074">
    <property type="term" value="F:biliverdin reductase [NAD(P)H] activity"/>
    <property type="evidence" value="ECO:0007669"/>
    <property type="project" value="TreeGrafter"/>
</dbReference>
<evidence type="ECO:0008006" key="4">
    <source>
        <dbReference type="Google" id="ProtNLM"/>
    </source>
</evidence>
<comment type="caution">
    <text evidence="2">The sequence shown here is derived from an EMBL/GenBank/DDBJ whole genome shotgun (WGS) entry which is preliminary data.</text>
</comment>
<proteinExistence type="inferred from homology"/>
<reference evidence="2" key="2">
    <citation type="submission" date="2023-01" db="EMBL/GenBank/DDBJ databases">
        <authorList>
            <person name="Petersen C."/>
        </authorList>
    </citation>
    <scope>NUCLEOTIDE SEQUENCE</scope>
    <source>
        <strain evidence="2">IBT 17514</strain>
    </source>
</reference>
<evidence type="ECO:0000313" key="3">
    <source>
        <dbReference type="Proteomes" id="UP001215712"/>
    </source>
</evidence>
<reference evidence="2" key="1">
    <citation type="journal article" date="2023" name="IMA Fungus">
        <title>Comparative genomic study of the Penicillium genus elucidates a diverse pangenome and 15 lateral gene transfer events.</title>
        <authorList>
            <person name="Petersen C."/>
            <person name="Sorensen T."/>
            <person name="Nielsen M.R."/>
            <person name="Sondergaard T.E."/>
            <person name="Sorensen J.L."/>
            <person name="Fitzpatrick D.A."/>
            <person name="Frisvad J.C."/>
            <person name="Nielsen K.L."/>
        </authorList>
    </citation>
    <scope>NUCLEOTIDE SEQUENCE</scope>
    <source>
        <strain evidence="2">IBT 17514</strain>
    </source>
</reference>
<keyword evidence="3" id="KW-1185">Reference proteome</keyword>
<dbReference type="GO" id="GO:0042602">
    <property type="term" value="F:riboflavin reductase (NADPH) activity"/>
    <property type="evidence" value="ECO:0007669"/>
    <property type="project" value="TreeGrafter"/>
</dbReference>
<dbReference type="Proteomes" id="UP001215712">
    <property type="component" value="Unassembled WGS sequence"/>
</dbReference>
<protein>
    <recommendedName>
        <fullName evidence="4">NAD(P)-binding domain-containing protein</fullName>
    </recommendedName>
</protein>
<dbReference type="EMBL" id="JAQJAN010000012">
    <property type="protein sequence ID" value="KAJ5716396.1"/>
    <property type="molecule type" value="Genomic_DNA"/>
</dbReference>
<gene>
    <name evidence="2" type="ORF">N7493_008307</name>
</gene>
<evidence type="ECO:0000256" key="1">
    <source>
        <dbReference type="ARBA" id="ARBA00038376"/>
    </source>
</evidence>
<dbReference type="InterPro" id="IPR051606">
    <property type="entry name" value="Polyketide_Oxido-like"/>
</dbReference>
<dbReference type="AlphaFoldDB" id="A0AAD6MTN3"/>
<dbReference type="Gene3D" id="3.40.50.720">
    <property type="entry name" value="NAD(P)-binding Rossmann-like Domain"/>
    <property type="match status" value="1"/>
</dbReference>
<dbReference type="SUPFAM" id="SSF51735">
    <property type="entry name" value="NAD(P)-binding Rossmann-fold domains"/>
    <property type="match status" value="1"/>
</dbReference>
<accession>A0AAD6MTN3</accession>
<organism evidence="2 3">
    <name type="scientific">Penicillium malachiteum</name>
    <dbReference type="NCBI Taxonomy" id="1324776"/>
    <lineage>
        <taxon>Eukaryota</taxon>
        <taxon>Fungi</taxon>
        <taxon>Dikarya</taxon>
        <taxon>Ascomycota</taxon>
        <taxon>Pezizomycotina</taxon>
        <taxon>Eurotiomycetes</taxon>
        <taxon>Eurotiomycetidae</taxon>
        <taxon>Eurotiales</taxon>
        <taxon>Aspergillaceae</taxon>
        <taxon>Penicillium</taxon>
    </lineage>
</organism>
<dbReference type="PANTHER" id="PTHR43355">
    <property type="entry name" value="FLAVIN REDUCTASE (NADPH)"/>
    <property type="match status" value="1"/>
</dbReference>